<dbReference type="RefSeq" id="WP_190615072.1">
    <property type="nucleotide sequence ID" value="NZ_AP018712.1"/>
</dbReference>
<reference evidence="2 3" key="1">
    <citation type="submission" date="2018-06" db="EMBL/GenBank/DDBJ databases">
        <title>Genome sequencing of Oceanotoga sp. sy52.</title>
        <authorList>
            <person name="Mori K."/>
        </authorList>
    </citation>
    <scope>NUCLEOTIDE SEQUENCE [LARGE SCALE GENOMIC DNA]</scope>
    <source>
        <strain evidence="3">sy52</strain>
    </source>
</reference>
<dbReference type="PANTHER" id="PTHR30024:SF46">
    <property type="entry name" value="ABC TRANSPORTER, SUBSTRATE-BINDING LIPOPROTEIN"/>
    <property type="match status" value="1"/>
</dbReference>
<dbReference type="InParanoid" id="A0A7G1G9D0"/>
<dbReference type="InterPro" id="IPR038062">
    <property type="entry name" value="ScdA-like_N_sf"/>
</dbReference>
<dbReference type="Gene3D" id="3.30.70.20">
    <property type="match status" value="1"/>
</dbReference>
<dbReference type="Gene3D" id="1.10.3910.10">
    <property type="entry name" value="SP0561-like"/>
    <property type="match status" value="1"/>
</dbReference>
<organism evidence="2 3">
    <name type="scientific">Tepiditoga spiralis</name>
    <dbReference type="NCBI Taxonomy" id="2108365"/>
    <lineage>
        <taxon>Bacteria</taxon>
        <taxon>Thermotogati</taxon>
        <taxon>Thermotogota</taxon>
        <taxon>Thermotogae</taxon>
        <taxon>Petrotogales</taxon>
        <taxon>Petrotogaceae</taxon>
        <taxon>Tepiditoga</taxon>
    </lineage>
</organism>
<dbReference type="EMBL" id="AP018712">
    <property type="protein sequence ID" value="BBE29929.1"/>
    <property type="molecule type" value="Genomic_DNA"/>
</dbReference>
<dbReference type="AlphaFoldDB" id="A0A7G1G9D0"/>
<dbReference type="PANTHER" id="PTHR30024">
    <property type="entry name" value="ALIPHATIC SULFONATES-BINDING PROTEIN-RELATED"/>
    <property type="match status" value="1"/>
</dbReference>
<proteinExistence type="predicted"/>
<dbReference type="Pfam" id="PF13370">
    <property type="entry name" value="Fer4_13"/>
    <property type="match status" value="1"/>
</dbReference>
<sequence length="618" mass="71836">MEKFKVLKEKCIACRACERVAEENFKIIDGKAIVYKQPENETEETKSIKALKSCPTNAIEIKNIELITGSSNVKETLEKHPKLKEKLIELSPKFKKMQTPFMWNTLAKFATFENASKMTKISLCEILHTLNEELGLVKELSKKFPECIKEFNEEKFNNTDIFWDENEVLKVENNNFESIENVLNKLKNLKRGEGFVFEGEFVIDPFIKNIEELKYLYNVKKINKFEYRVSVFNKSNKDNLNILDVRTMQVDPFDVIIKKAYSIKPGEEFILVQTFEPTPLINMLNGMGFDHKTEIKSEFEVWVYFKKTIEEEEKNENSNKPTITIQSATPVGYPIIMKLLQSKKIKNAVNIKELKVWEETEKHLGWIVNGKADISFSALITASKFKGMDVKMPVVFVWDNFSILTRGYKAKSIEDLKGKKLYLPLFEDAPPAKITKYLIQSKGFDVNDFEFVFGKPFGRPKQIMNDFINGKVDTVLLREPEAGFAIKTLKNNNIKYSELSYGKLWNEINNNFGLFPNAGVIFKGEFVRKYPEISKVVLDELKNSIEWVNKNKKEAAKLSFDMMRANIENVEEFLNRVTFKYVEGEELTKKINQFYSLLIENDILNFEIDNDLMNMFKI</sequence>
<dbReference type="Proteomes" id="UP000516361">
    <property type="component" value="Chromosome"/>
</dbReference>
<evidence type="ECO:0000313" key="2">
    <source>
        <dbReference type="EMBL" id="BBE29929.1"/>
    </source>
</evidence>
<dbReference type="KEGG" id="ocy:OSSY52_00700"/>
<gene>
    <name evidence="2" type="ORF">OSSY52_00700</name>
</gene>
<evidence type="ECO:0000259" key="1">
    <source>
        <dbReference type="Pfam" id="PF08984"/>
    </source>
</evidence>
<dbReference type="SUPFAM" id="SSF140683">
    <property type="entry name" value="SP0561-like"/>
    <property type="match status" value="1"/>
</dbReference>
<keyword evidence="3" id="KW-1185">Reference proteome</keyword>
<dbReference type="Pfam" id="PF08984">
    <property type="entry name" value="DUF1858"/>
    <property type="match status" value="1"/>
</dbReference>
<dbReference type="SUPFAM" id="SSF54862">
    <property type="entry name" value="4Fe-4S ferredoxins"/>
    <property type="match status" value="1"/>
</dbReference>
<dbReference type="SUPFAM" id="SSF53850">
    <property type="entry name" value="Periplasmic binding protein-like II"/>
    <property type="match status" value="1"/>
</dbReference>
<protein>
    <recommendedName>
        <fullName evidence="1">DUF1858 domain-containing protein</fullName>
    </recommendedName>
</protein>
<accession>A0A7G1G9D0</accession>
<dbReference type="Gene3D" id="3.40.190.10">
    <property type="entry name" value="Periplasmic binding protein-like II"/>
    <property type="match status" value="2"/>
</dbReference>
<evidence type="ECO:0000313" key="3">
    <source>
        <dbReference type="Proteomes" id="UP000516361"/>
    </source>
</evidence>
<name>A0A7G1G9D0_9BACT</name>
<feature type="domain" description="DUF1858" evidence="1">
    <location>
        <begin position="67"/>
        <end position="126"/>
    </location>
</feature>
<dbReference type="InterPro" id="IPR015077">
    <property type="entry name" value="DUF1858"/>
</dbReference>